<feature type="region of interest" description="Disordered" evidence="1">
    <location>
        <begin position="63"/>
        <end position="117"/>
    </location>
</feature>
<feature type="region of interest" description="Disordered" evidence="1">
    <location>
        <begin position="373"/>
        <end position="411"/>
    </location>
</feature>
<proteinExistence type="predicted"/>
<evidence type="ECO:0000313" key="3">
    <source>
        <dbReference type="Proteomes" id="UP001373714"/>
    </source>
</evidence>
<feature type="compositionally biased region" description="Polar residues" evidence="1">
    <location>
        <begin position="400"/>
        <end position="411"/>
    </location>
</feature>
<accession>A0AAV9V7A0</accession>
<dbReference type="AlphaFoldDB" id="A0AAV9V7A0"/>
<reference evidence="2 3" key="1">
    <citation type="submission" date="2019-10" db="EMBL/GenBank/DDBJ databases">
        <authorList>
            <person name="Palmer J.M."/>
        </authorList>
    </citation>
    <scope>NUCLEOTIDE SEQUENCE [LARGE SCALE GENOMIC DNA]</scope>
    <source>
        <strain evidence="2 3">TWF730</strain>
    </source>
</reference>
<evidence type="ECO:0000313" key="2">
    <source>
        <dbReference type="EMBL" id="KAK6357931.1"/>
    </source>
</evidence>
<name>A0AAV9V7A0_9PEZI</name>
<feature type="compositionally biased region" description="Polar residues" evidence="1">
    <location>
        <begin position="71"/>
        <end position="91"/>
    </location>
</feature>
<gene>
    <name evidence="2" type="ORF">TWF730_007288</name>
</gene>
<sequence length="559" mass="62664">MAKLTLRAKPTLNPWAPVFNPTAPLEPSTLNLISTSNKLPETKHSVEDTPPLILSDVPDTETVVNRESPHDTNVPQSTDLHTKAENQNSPPGIQRKPNDEQVASDYKLKTPPNNAQEERCSSLGSLVDVKEPKASPCPPSILEDDTHSMMSFGLSGETVRAIDLDNAYLPYPTLRTILKEARRILKSALYEFMKRYLPEKLSEKAFEFPDNSSLSQLILSIRDIVKKIDSHKFPQETRDKLNQLRDIDSKANHFNNANELYDLVSRRQNISTAELCRLLANLSGLINAIGVPDLAHKQYILHKYATTLAVDIEKKLERIQSPTRSILQKINDQREALATEEAMVTEKYRHNEKDIQRSFMVDAESLRKILLDGGNSAPEHTEVKSTTPRLPPGQPIAAKEQNSPSPKDASLSTLPDICVWDPQKQLIDYRPAGTQPDPDSEHNKPIATRHPWDIDSITHALKTLSSKENLCRGEKDTQSNGSKTVGGAEFPFSKHVLEVVVPSRHNNAIPIKKTEESDREPGDMTQKPKSCKAEPMPKHNPYETSPLENTREFDLLIDL</sequence>
<feature type="region of interest" description="Disordered" evidence="1">
    <location>
        <begin position="507"/>
        <end position="553"/>
    </location>
</feature>
<feature type="compositionally biased region" description="Basic and acidic residues" evidence="1">
    <location>
        <begin position="512"/>
        <end position="522"/>
    </location>
</feature>
<feature type="compositionally biased region" description="Basic and acidic residues" evidence="1">
    <location>
        <begin position="531"/>
        <end position="541"/>
    </location>
</feature>
<comment type="caution">
    <text evidence="2">The sequence shown here is derived from an EMBL/GenBank/DDBJ whole genome shotgun (WGS) entry which is preliminary data.</text>
</comment>
<organism evidence="2 3">
    <name type="scientific">Orbilia blumenaviensis</name>
    <dbReference type="NCBI Taxonomy" id="1796055"/>
    <lineage>
        <taxon>Eukaryota</taxon>
        <taxon>Fungi</taxon>
        <taxon>Dikarya</taxon>
        <taxon>Ascomycota</taxon>
        <taxon>Pezizomycotina</taxon>
        <taxon>Orbiliomycetes</taxon>
        <taxon>Orbiliales</taxon>
        <taxon>Orbiliaceae</taxon>
        <taxon>Orbilia</taxon>
    </lineage>
</organism>
<evidence type="ECO:0000256" key="1">
    <source>
        <dbReference type="SAM" id="MobiDB-lite"/>
    </source>
</evidence>
<protein>
    <submittedName>
        <fullName evidence="2">Uncharacterized protein</fullName>
    </submittedName>
</protein>
<keyword evidence="3" id="KW-1185">Reference proteome</keyword>
<dbReference type="Proteomes" id="UP001373714">
    <property type="component" value="Unassembled WGS sequence"/>
</dbReference>
<dbReference type="EMBL" id="JAVHNS010000004">
    <property type="protein sequence ID" value="KAK6357931.1"/>
    <property type="molecule type" value="Genomic_DNA"/>
</dbReference>